<dbReference type="OrthoDB" id="9796533at2"/>
<dbReference type="SUPFAM" id="SSF53067">
    <property type="entry name" value="Actin-like ATPase domain"/>
    <property type="match status" value="1"/>
</dbReference>
<name>A0A175A8C6_9FIRM</name>
<dbReference type="Proteomes" id="UP000078383">
    <property type="component" value="Unassembled WGS sequence"/>
</dbReference>
<dbReference type="PANTHER" id="PTHR18964:SF149">
    <property type="entry name" value="BIFUNCTIONAL UDP-N-ACETYLGLUCOSAMINE 2-EPIMERASE_N-ACETYLMANNOSAMINE KINASE"/>
    <property type="match status" value="1"/>
</dbReference>
<proteinExistence type="inferred from homology"/>
<comment type="similarity">
    <text evidence="2">Belongs to the ROK (NagC/XylR) family.</text>
</comment>
<keyword evidence="3" id="KW-0119">Carbohydrate metabolism</keyword>
<dbReference type="Gene3D" id="3.30.420.40">
    <property type="match status" value="2"/>
</dbReference>
<sequence>MVGAEKRNITKSKIVNYIINHEATSKVELSKDLNLSMPTVLSNVNELLANGIAVETGEYESTGGRKAKRISINPAYRYAVGIRITAKHAGFVLVNLSYEIEKYERIRLEFSTEAAYYLQLSEALERFLSDVENRERILGIGISIPGIVNSKERMLIKSHALQLENYSLSFLEQIFSLPVYFENDANAAMMAEDLNNYRNALYLSLNNTLGGAFCIDGKLIPGANQKAGEFGHMILVPGGKKCYCGKQGCADAYCAASVLTDDTKETLEQFMKKVEEQDGQAVKVWKEYLNNLAILISNLRMAYDMDIILGGEVGGYLADHMITLGKKVMEYNGFEHDARYLKVCSYKREASAVGVAKHYLQAFIKTL</sequence>
<evidence type="ECO:0000256" key="3">
    <source>
        <dbReference type="ARBA" id="ARBA00022629"/>
    </source>
</evidence>
<dbReference type="Gene3D" id="1.10.10.10">
    <property type="entry name" value="Winged helix-like DNA-binding domain superfamily/Winged helix DNA-binding domain"/>
    <property type="match status" value="1"/>
</dbReference>
<dbReference type="InterPro" id="IPR036388">
    <property type="entry name" value="WH-like_DNA-bd_sf"/>
</dbReference>
<evidence type="ECO:0000256" key="2">
    <source>
        <dbReference type="ARBA" id="ARBA00006479"/>
    </source>
</evidence>
<dbReference type="InterPro" id="IPR043129">
    <property type="entry name" value="ATPase_NBD"/>
</dbReference>
<comment type="function">
    <text evidence="1">Transcriptional repressor of xylose-utilizing enzymes.</text>
</comment>
<dbReference type="RefSeq" id="WP_055173155.1">
    <property type="nucleotide sequence ID" value="NZ_CZBX01000012.1"/>
</dbReference>
<dbReference type="AlphaFoldDB" id="A0A175A8C6"/>
<evidence type="ECO:0000313" key="5">
    <source>
        <dbReference type="Proteomes" id="UP000078383"/>
    </source>
</evidence>
<keyword evidence="3" id="KW-0859">Xylose metabolism</keyword>
<dbReference type="InterPro" id="IPR000600">
    <property type="entry name" value="ROK"/>
</dbReference>
<dbReference type="PANTHER" id="PTHR18964">
    <property type="entry name" value="ROK (REPRESSOR, ORF, KINASE) FAMILY"/>
    <property type="match status" value="1"/>
</dbReference>
<dbReference type="InterPro" id="IPR036390">
    <property type="entry name" value="WH_DNA-bd_sf"/>
</dbReference>
<dbReference type="Pfam" id="PF13412">
    <property type="entry name" value="HTH_24"/>
    <property type="match status" value="1"/>
</dbReference>
<dbReference type="SUPFAM" id="SSF46785">
    <property type="entry name" value="Winged helix' DNA-binding domain"/>
    <property type="match status" value="1"/>
</dbReference>
<dbReference type="EMBL" id="CZBX01000012">
    <property type="protein sequence ID" value="CUQ91580.1"/>
    <property type="molecule type" value="Genomic_DNA"/>
</dbReference>
<gene>
    <name evidence="4" type="primary">mlc</name>
    <name evidence="4" type="ORF">ERS852502_02445</name>
</gene>
<organism evidence="4 5">
    <name type="scientific">[Ruminococcus] torques</name>
    <dbReference type="NCBI Taxonomy" id="33039"/>
    <lineage>
        <taxon>Bacteria</taxon>
        <taxon>Bacillati</taxon>
        <taxon>Bacillota</taxon>
        <taxon>Clostridia</taxon>
        <taxon>Lachnospirales</taxon>
        <taxon>Lachnospiraceae</taxon>
        <taxon>Mediterraneibacter</taxon>
    </lineage>
</organism>
<protein>
    <submittedName>
        <fullName evidence="4">Making large colonies protein</fullName>
    </submittedName>
</protein>
<dbReference type="Pfam" id="PF00480">
    <property type="entry name" value="ROK"/>
    <property type="match status" value="1"/>
</dbReference>
<reference evidence="4 5" key="1">
    <citation type="submission" date="2015-09" db="EMBL/GenBank/DDBJ databases">
        <authorList>
            <consortium name="Pathogen Informatics"/>
        </authorList>
    </citation>
    <scope>NUCLEOTIDE SEQUENCE [LARGE SCALE GENOMIC DNA]</scope>
    <source>
        <strain evidence="4 5">2789STDY5834889</strain>
    </source>
</reference>
<evidence type="ECO:0000256" key="1">
    <source>
        <dbReference type="ARBA" id="ARBA00002486"/>
    </source>
</evidence>
<dbReference type="GO" id="GO:0042732">
    <property type="term" value="P:D-xylose metabolic process"/>
    <property type="evidence" value="ECO:0007669"/>
    <property type="project" value="UniProtKB-KW"/>
</dbReference>
<accession>A0A175A8C6</accession>
<evidence type="ECO:0000313" key="4">
    <source>
        <dbReference type="EMBL" id="CUQ91580.1"/>
    </source>
</evidence>